<dbReference type="SUPFAM" id="SSF52743">
    <property type="entry name" value="Subtilisin-like"/>
    <property type="match status" value="1"/>
</dbReference>
<dbReference type="InterPro" id="IPR000209">
    <property type="entry name" value="Peptidase_S8/S53_dom"/>
</dbReference>
<evidence type="ECO:0000256" key="6">
    <source>
        <dbReference type="PROSITE-ProRule" id="PRU01240"/>
    </source>
</evidence>
<keyword evidence="5 6" id="KW-0720">Serine protease</keyword>
<dbReference type="STRING" id="373668.SAMN05421786_105225"/>
<evidence type="ECO:0000256" key="4">
    <source>
        <dbReference type="ARBA" id="ARBA00022801"/>
    </source>
</evidence>
<evidence type="ECO:0000256" key="3">
    <source>
        <dbReference type="ARBA" id="ARBA00022729"/>
    </source>
</evidence>
<sequence length="717" mass="76532">MKKHLLLVGTLAISMLSAQNNEGLKREFERQNKENSAKFDSYVAKKYGSTAKSADIQKKIEEEKANLAGFFRNKPYFYQADDQSQILNNNVDALTTAGSVAGLAGAFNGEGILYTIFDGGRIYAAHPAFSNTAGRITNKEADTNPYSAHSTGVASIVGAKSSPLTATAPDGTTSSGNAMGIALNSTMNSYRFATTTLPGNTATSNVFQKIVIAQPKISNHSYGNNAGWNIATVSGATALVWNGDYYPATATEPYATFDLQGTYFTNDQNYDNIVYTNPTNVIVKSAGNYFGMGPALPGASAAPKYYTNENGNLTLFTATDTLPATNCGNGGDCIGPGSLAKNIIVVAATEVITTNNFRYNTSTDVVKADYSSAGPRDDGGIKPDIAAPGSDIWMASTAQDTIGSVAWQINSGTSMSAPQVTGIIGLWMQIYKSMFNNADMNAATAKTLTVHSAYEAGTVGPDAWYGWGYINAKKGAELLVGKSNNTVIFNEETLNNGSTNTKIVKASGSEPLKVTISWIDPEFKLPQNISWEAAYNNRTSRLINDLDLRITDTTTNTVYMPWKLNPINPTAPAIKGDNTVDNVEQVIIDAPVTGRDYKIEIFHKGTLVNNATPGVTAPQNYSIIVTGHTAGSLGTKEGSRALSELAIAPSITKDVTNILNAPKKSTFTIYDLSGKKLQSGNINSDKESVDLSAYTKGIYIIEVKTDKDVVAKKVIKE</sequence>
<dbReference type="NCBIfam" id="TIGR04183">
    <property type="entry name" value="Por_Secre_tail"/>
    <property type="match status" value="1"/>
</dbReference>
<dbReference type="Gene3D" id="3.40.50.200">
    <property type="entry name" value="Peptidase S8/S53 domain"/>
    <property type="match status" value="1"/>
</dbReference>
<keyword evidence="2 6" id="KW-0645">Protease</keyword>
<feature type="domain" description="Peptidase S8/S53" evidence="7">
    <location>
        <begin position="136"/>
        <end position="468"/>
    </location>
</feature>
<organism evidence="9 10">
    <name type="scientific">Chryseobacterium ureilyticum</name>
    <dbReference type="NCBI Taxonomy" id="373668"/>
    <lineage>
        <taxon>Bacteria</taxon>
        <taxon>Pseudomonadati</taxon>
        <taxon>Bacteroidota</taxon>
        <taxon>Flavobacteriia</taxon>
        <taxon>Flavobacteriales</taxon>
        <taxon>Weeksellaceae</taxon>
        <taxon>Chryseobacterium group</taxon>
        <taxon>Chryseobacterium</taxon>
    </lineage>
</organism>
<keyword evidence="10" id="KW-1185">Reference proteome</keyword>
<dbReference type="PANTHER" id="PTHR43399:SF4">
    <property type="entry name" value="CELL WALL-ASSOCIATED PROTEASE"/>
    <property type="match status" value="1"/>
</dbReference>
<dbReference type="InterPro" id="IPR026444">
    <property type="entry name" value="Secre_tail"/>
</dbReference>
<feature type="active site" description="Charge relay system" evidence="6">
    <location>
        <position position="118"/>
    </location>
</feature>
<evidence type="ECO:0000256" key="1">
    <source>
        <dbReference type="ARBA" id="ARBA00011073"/>
    </source>
</evidence>
<evidence type="ECO:0000256" key="5">
    <source>
        <dbReference type="ARBA" id="ARBA00022825"/>
    </source>
</evidence>
<dbReference type="RefSeq" id="WP_076552850.1">
    <property type="nucleotide sequence ID" value="NZ_FTOL01000005.1"/>
</dbReference>
<feature type="domain" description="Secretion system C-terminal sorting" evidence="8">
    <location>
        <begin position="652"/>
        <end position="715"/>
    </location>
</feature>
<gene>
    <name evidence="9" type="ORF">SAMN05421786_105225</name>
</gene>
<dbReference type="PROSITE" id="PS00138">
    <property type="entry name" value="SUBTILASE_SER"/>
    <property type="match status" value="1"/>
</dbReference>
<keyword evidence="3" id="KW-0732">Signal</keyword>
<dbReference type="InterPro" id="IPR023828">
    <property type="entry name" value="Peptidase_S8_Ser-AS"/>
</dbReference>
<evidence type="ECO:0000256" key="2">
    <source>
        <dbReference type="ARBA" id="ARBA00022670"/>
    </source>
</evidence>
<proteinExistence type="inferred from homology"/>
<evidence type="ECO:0000313" key="9">
    <source>
        <dbReference type="EMBL" id="SIT10473.1"/>
    </source>
</evidence>
<evidence type="ECO:0000259" key="7">
    <source>
        <dbReference type="Pfam" id="PF00082"/>
    </source>
</evidence>
<dbReference type="InterPro" id="IPR036852">
    <property type="entry name" value="Peptidase_S8/S53_dom_sf"/>
</dbReference>
<dbReference type="Pfam" id="PF00082">
    <property type="entry name" value="Peptidase_S8"/>
    <property type="match status" value="1"/>
</dbReference>
<dbReference type="PANTHER" id="PTHR43399">
    <property type="entry name" value="SUBTILISIN-RELATED"/>
    <property type="match status" value="1"/>
</dbReference>
<dbReference type="AlphaFoldDB" id="A0A1N7PII6"/>
<dbReference type="InterPro" id="IPR051048">
    <property type="entry name" value="Peptidase_S8/S53_subtilisin"/>
</dbReference>
<accession>A0A1N7PII6</accession>
<name>A0A1N7PII6_9FLAO</name>
<dbReference type="EMBL" id="FTOL01000005">
    <property type="protein sequence ID" value="SIT10473.1"/>
    <property type="molecule type" value="Genomic_DNA"/>
</dbReference>
<keyword evidence="4 6" id="KW-0378">Hydrolase</keyword>
<dbReference type="PROSITE" id="PS51892">
    <property type="entry name" value="SUBTILASE"/>
    <property type="match status" value="1"/>
</dbReference>
<protein>
    <submittedName>
        <fullName evidence="9">Por secretion system C-terminal sorting domain-containing protein</fullName>
    </submittedName>
</protein>
<comment type="similarity">
    <text evidence="1 6">Belongs to the peptidase S8 family.</text>
</comment>
<reference evidence="10" key="1">
    <citation type="submission" date="2017-01" db="EMBL/GenBank/DDBJ databases">
        <authorList>
            <person name="Varghese N."/>
            <person name="Submissions S."/>
        </authorList>
    </citation>
    <scope>NUCLEOTIDE SEQUENCE [LARGE SCALE GENOMIC DNA]</scope>
    <source>
        <strain evidence="10">DSM 18017</strain>
    </source>
</reference>
<dbReference type="GO" id="GO:0006508">
    <property type="term" value="P:proteolysis"/>
    <property type="evidence" value="ECO:0007669"/>
    <property type="project" value="UniProtKB-KW"/>
</dbReference>
<dbReference type="GO" id="GO:0004252">
    <property type="term" value="F:serine-type endopeptidase activity"/>
    <property type="evidence" value="ECO:0007669"/>
    <property type="project" value="UniProtKB-UniRule"/>
</dbReference>
<feature type="active site" description="Charge relay system" evidence="6">
    <location>
        <position position="414"/>
    </location>
</feature>
<dbReference type="Proteomes" id="UP000186744">
    <property type="component" value="Unassembled WGS sequence"/>
</dbReference>
<evidence type="ECO:0000313" key="10">
    <source>
        <dbReference type="Proteomes" id="UP000186744"/>
    </source>
</evidence>
<feature type="active site" description="Charge relay system" evidence="6">
    <location>
        <position position="149"/>
    </location>
</feature>
<evidence type="ECO:0000259" key="8">
    <source>
        <dbReference type="Pfam" id="PF18962"/>
    </source>
</evidence>
<dbReference type="Pfam" id="PF18962">
    <property type="entry name" value="Por_Secre_tail"/>
    <property type="match status" value="1"/>
</dbReference>
<dbReference type="Gene3D" id="2.60.120.380">
    <property type="match status" value="1"/>
</dbReference>
<dbReference type="OrthoDB" id="9792152at2"/>